<evidence type="ECO:0000313" key="8">
    <source>
        <dbReference type="EMBL" id="QFQ11691.1"/>
    </source>
</evidence>
<dbReference type="PANTHER" id="PTHR30518">
    <property type="entry name" value="ENDOLYTIC MUREIN TRANSGLYCOSYLASE"/>
    <property type="match status" value="1"/>
</dbReference>
<comment type="function">
    <text evidence="7">Functions as a peptidoglycan terminase that cleaves nascent peptidoglycan strands endolytically to terminate their elongation.</text>
</comment>
<dbReference type="NCBIfam" id="TIGR00247">
    <property type="entry name" value="endolytic transglycosylase MltG"/>
    <property type="match status" value="1"/>
</dbReference>
<comment type="catalytic activity">
    <reaction evidence="7">
        <text>a peptidoglycan chain = a peptidoglycan chain with N-acetyl-1,6-anhydromuramyl-[peptide] at the reducing end + a peptidoglycan chain with N-acetylglucosamine at the non-reducing end.</text>
        <dbReference type="EC" id="4.2.2.29"/>
    </reaction>
</comment>
<feature type="transmembrane region" description="Helical" evidence="7">
    <location>
        <begin position="27"/>
        <end position="48"/>
    </location>
</feature>
<dbReference type="GO" id="GO:0008932">
    <property type="term" value="F:lytic endotransglycosylase activity"/>
    <property type="evidence" value="ECO:0007669"/>
    <property type="project" value="UniProtKB-UniRule"/>
</dbReference>
<keyword evidence="6 7" id="KW-0961">Cell wall biogenesis/degradation</keyword>
<keyword evidence="4 7" id="KW-0472">Membrane</keyword>
<name>A0A5P8E409_9BACT</name>
<evidence type="ECO:0000256" key="2">
    <source>
        <dbReference type="ARBA" id="ARBA00022692"/>
    </source>
</evidence>
<dbReference type="CDD" id="cd08010">
    <property type="entry name" value="MltG_like"/>
    <property type="match status" value="1"/>
</dbReference>
<dbReference type="HAMAP" id="MF_02065">
    <property type="entry name" value="MltG"/>
    <property type="match status" value="1"/>
</dbReference>
<reference evidence="8 9" key="1">
    <citation type="submission" date="2018-11" db="EMBL/GenBank/DDBJ databases">
        <authorList>
            <person name="Na S.W."/>
            <person name="Baik M."/>
        </authorList>
    </citation>
    <scope>NUCLEOTIDE SEQUENCE [LARGE SCALE GENOMIC DNA]</scope>
    <source>
        <strain evidence="8 9">E39</strain>
    </source>
</reference>
<organism evidence="8 9">
    <name type="scientific">Pseudoprevotella muciniphila</name>
    <dbReference type="NCBI Taxonomy" id="2133944"/>
    <lineage>
        <taxon>Bacteria</taxon>
        <taxon>Pseudomonadati</taxon>
        <taxon>Bacteroidota</taxon>
        <taxon>Bacteroidia</taxon>
        <taxon>Bacteroidales</taxon>
        <taxon>Prevotellaceae</taxon>
        <taxon>Pseudoprevotella</taxon>
    </lineage>
</organism>
<keyword evidence="3 7" id="KW-1133">Transmembrane helix</keyword>
<evidence type="ECO:0000256" key="7">
    <source>
        <dbReference type="HAMAP-Rule" id="MF_02065"/>
    </source>
</evidence>
<keyword evidence="1 7" id="KW-1003">Cell membrane</keyword>
<protein>
    <recommendedName>
        <fullName evidence="7">Endolytic murein transglycosylase</fullName>
        <ecNumber evidence="7">4.2.2.29</ecNumber>
    </recommendedName>
    <alternativeName>
        <fullName evidence="7">Peptidoglycan lytic transglycosylase</fullName>
    </alternativeName>
    <alternativeName>
        <fullName evidence="7">Peptidoglycan polymerization terminase</fullName>
    </alternativeName>
</protein>
<evidence type="ECO:0000256" key="5">
    <source>
        <dbReference type="ARBA" id="ARBA00023239"/>
    </source>
</evidence>
<dbReference type="KEGG" id="alq:C7Y71_000865"/>
<dbReference type="AlphaFoldDB" id="A0A5P8E409"/>
<dbReference type="Gene3D" id="3.30.160.60">
    <property type="entry name" value="Classic Zinc Finger"/>
    <property type="match status" value="1"/>
</dbReference>
<evidence type="ECO:0000313" key="9">
    <source>
        <dbReference type="Proteomes" id="UP000249375"/>
    </source>
</evidence>
<keyword evidence="9" id="KW-1185">Reference proteome</keyword>
<keyword evidence="5 7" id="KW-0456">Lyase</keyword>
<comment type="subcellular location">
    <subcellularLocation>
        <location evidence="7">Cell membrane</location>
        <topology evidence="7">Single-pass membrane protein</topology>
    </subcellularLocation>
</comment>
<dbReference type="EMBL" id="CP033459">
    <property type="protein sequence ID" value="QFQ11691.1"/>
    <property type="molecule type" value="Genomic_DNA"/>
</dbReference>
<feature type="site" description="Important for catalytic activity" evidence="7">
    <location>
        <position position="235"/>
    </location>
</feature>
<dbReference type="Pfam" id="PF02618">
    <property type="entry name" value="YceG"/>
    <property type="match status" value="1"/>
</dbReference>
<dbReference type="GO" id="GO:0009252">
    <property type="term" value="P:peptidoglycan biosynthetic process"/>
    <property type="evidence" value="ECO:0007669"/>
    <property type="project" value="UniProtKB-UniRule"/>
</dbReference>
<dbReference type="GO" id="GO:0005886">
    <property type="term" value="C:plasma membrane"/>
    <property type="evidence" value="ECO:0007669"/>
    <property type="project" value="UniProtKB-SubCell"/>
</dbReference>
<dbReference type="OrthoDB" id="9814591at2"/>
<sequence>MKFVFFIFCNFAFVMKSRQKKKRYSKLILGFVCTIVALLAIVISTIIFGRFTSKEHAMLYIDNDDNIDSVYTKLEATAGPCKIGTFKFLCSLRGYSKKILPGRYDVGEGKGTYTVVQNLRHGLQTPLKLTIPQTHTVDMLAEKIAKKLRCSEDELKAAFHNKALQEKCGVNDTTIAALFIPDTYEIYWTITPEQFVERMKKEYDTFWNSKRLSKAKDIGLTPIEVSTLASIIDRETNDKEDMPIIAGLYMNRLKKGMKLESCPTAIFAVGDFTMRRVLKQHTMHESPYNTYLHAGLPPGPIYLPRPICIDAVLNYNHNDFLFMCARADRSGKHHFSKTYEEHAKYGKIYAEYLNQRNIKK</sequence>
<evidence type="ECO:0000256" key="1">
    <source>
        <dbReference type="ARBA" id="ARBA00022475"/>
    </source>
</evidence>
<comment type="similarity">
    <text evidence="7">Belongs to the transglycosylase MltG family.</text>
</comment>
<evidence type="ECO:0000256" key="4">
    <source>
        <dbReference type="ARBA" id="ARBA00023136"/>
    </source>
</evidence>
<gene>
    <name evidence="7 8" type="primary">mltG</name>
    <name evidence="8" type="ORF">C7Y71_000865</name>
</gene>
<dbReference type="Proteomes" id="UP000249375">
    <property type="component" value="Chromosome"/>
</dbReference>
<keyword evidence="2 7" id="KW-0812">Transmembrane</keyword>
<dbReference type="EC" id="4.2.2.29" evidence="7"/>
<dbReference type="RefSeq" id="WP_111898754.1">
    <property type="nucleotide sequence ID" value="NZ_CP033459.1"/>
</dbReference>
<dbReference type="GO" id="GO:0071555">
    <property type="term" value="P:cell wall organization"/>
    <property type="evidence" value="ECO:0007669"/>
    <property type="project" value="UniProtKB-KW"/>
</dbReference>
<evidence type="ECO:0000256" key="6">
    <source>
        <dbReference type="ARBA" id="ARBA00023316"/>
    </source>
</evidence>
<accession>A0A5P8E409</accession>
<dbReference type="PANTHER" id="PTHR30518:SF2">
    <property type="entry name" value="ENDOLYTIC MUREIN TRANSGLYCOSYLASE"/>
    <property type="match status" value="1"/>
</dbReference>
<evidence type="ECO:0000256" key="3">
    <source>
        <dbReference type="ARBA" id="ARBA00022989"/>
    </source>
</evidence>
<dbReference type="InterPro" id="IPR003770">
    <property type="entry name" value="MLTG-like"/>
</dbReference>
<proteinExistence type="inferred from homology"/>